<dbReference type="OMA" id="AGIHECA"/>
<protein>
    <submittedName>
        <fullName evidence="3 4">Uncharacterized protein</fullName>
    </submittedName>
</protein>
<evidence type="ECO:0000313" key="4">
    <source>
        <dbReference type="EnsemblPlants" id="Pp3c20_4070V3.1"/>
    </source>
</evidence>
<dbReference type="PANTHER" id="PTHR31509">
    <property type="entry name" value="BPS1-LIKE PROTEIN"/>
    <property type="match status" value="1"/>
</dbReference>
<dbReference type="eggNOG" id="ENOG502T0DH">
    <property type="taxonomic scope" value="Eukaryota"/>
</dbReference>
<reference evidence="3 5" key="1">
    <citation type="journal article" date="2008" name="Science">
        <title>The Physcomitrella genome reveals evolutionary insights into the conquest of land by plants.</title>
        <authorList>
            <person name="Rensing S."/>
            <person name="Lang D."/>
            <person name="Zimmer A."/>
            <person name="Terry A."/>
            <person name="Salamov A."/>
            <person name="Shapiro H."/>
            <person name="Nishiyama T."/>
            <person name="Perroud P.-F."/>
            <person name="Lindquist E."/>
            <person name="Kamisugi Y."/>
            <person name="Tanahashi T."/>
            <person name="Sakakibara K."/>
            <person name="Fujita T."/>
            <person name="Oishi K."/>
            <person name="Shin-I T."/>
            <person name="Kuroki Y."/>
            <person name="Toyoda A."/>
            <person name="Suzuki Y."/>
            <person name="Hashimoto A."/>
            <person name="Yamaguchi K."/>
            <person name="Sugano A."/>
            <person name="Kohara Y."/>
            <person name="Fujiyama A."/>
            <person name="Anterola A."/>
            <person name="Aoki S."/>
            <person name="Ashton N."/>
            <person name="Barbazuk W.B."/>
            <person name="Barker E."/>
            <person name="Bennetzen J."/>
            <person name="Bezanilla M."/>
            <person name="Blankenship R."/>
            <person name="Cho S.H."/>
            <person name="Dutcher S."/>
            <person name="Estelle M."/>
            <person name="Fawcett J.A."/>
            <person name="Gundlach H."/>
            <person name="Hanada K."/>
            <person name="Heyl A."/>
            <person name="Hicks K.A."/>
            <person name="Hugh J."/>
            <person name="Lohr M."/>
            <person name="Mayer K."/>
            <person name="Melkozernov A."/>
            <person name="Murata T."/>
            <person name="Nelson D."/>
            <person name="Pils B."/>
            <person name="Prigge M."/>
            <person name="Reiss B."/>
            <person name="Renner T."/>
            <person name="Rombauts S."/>
            <person name="Rushton P."/>
            <person name="Sanderfoot A."/>
            <person name="Schween G."/>
            <person name="Shiu S.-H."/>
            <person name="Stueber K."/>
            <person name="Theodoulou F.L."/>
            <person name="Tu H."/>
            <person name="Van de Peer Y."/>
            <person name="Verrier P.J."/>
            <person name="Waters E."/>
            <person name="Wood A."/>
            <person name="Yang L."/>
            <person name="Cove D."/>
            <person name="Cuming A."/>
            <person name="Hasebe M."/>
            <person name="Lucas S."/>
            <person name="Mishler D.B."/>
            <person name="Reski R."/>
            <person name="Grigoriev I."/>
            <person name="Quatrano R.S."/>
            <person name="Boore J.L."/>
        </authorList>
    </citation>
    <scope>NUCLEOTIDE SEQUENCE [LARGE SCALE GENOMIC DNA]</scope>
    <source>
        <strain evidence="4 5">cv. Gransden 2004</strain>
    </source>
</reference>
<reference evidence="3 5" key="2">
    <citation type="journal article" date="2018" name="Plant J.">
        <title>The Physcomitrella patens chromosome-scale assembly reveals moss genome structure and evolution.</title>
        <authorList>
            <person name="Lang D."/>
            <person name="Ullrich K.K."/>
            <person name="Murat F."/>
            <person name="Fuchs J."/>
            <person name="Jenkins J."/>
            <person name="Haas F.B."/>
            <person name="Piednoel M."/>
            <person name="Gundlach H."/>
            <person name="Van Bel M."/>
            <person name="Meyberg R."/>
            <person name="Vives C."/>
            <person name="Morata J."/>
            <person name="Symeonidi A."/>
            <person name="Hiss M."/>
            <person name="Muchero W."/>
            <person name="Kamisugi Y."/>
            <person name="Saleh O."/>
            <person name="Blanc G."/>
            <person name="Decker E.L."/>
            <person name="van Gessel N."/>
            <person name="Grimwood J."/>
            <person name="Hayes R.D."/>
            <person name="Graham S.W."/>
            <person name="Gunter L.E."/>
            <person name="McDaniel S.F."/>
            <person name="Hoernstein S.N.W."/>
            <person name="Larsson A."/>
            <person name="Li F.W."/>
            <person name="Perroud P.F."/>
            <person name="Phillips J."/>
            <person name="Ranjan P."/>
            <person name="Rokshar D.S."/>
            <person name="Rothfels C.J."/>
            <person name="Schneider L."/>
            <person name="Shu S."/>
            <person name="Stevenson D.W."/>
            <person name="Thummler F."/>
            <person name="Tillich M."/>
            <person name="Villarreal Aguilar J.C."/>
            <person name="Widiez T."/>
            <person name="Wong G.K."/>
            <person name="Wymore A."/>
            <person name="Zhang Y."/>
            <person name="Zimmer A.D."/>
            <person name="Quatrano R.S."/>
            <person name="Mayer K.F.X."/>
            <person name="Goodstein D."/>
            <person name="Casacuberta J.M."/>
            <person name="Vandepoele K."/>
            <person name="Reski R."/>
            <person name="Cuming A.C."/>
            <person name="Tuskan G.A."/>
            <person name="Maumus F."/>
            <person name="Salse J."/>
            <person name="Schmutz J."/>
            <person name="Rensing S.A."/>
        </authorList>
    </citation>
    <scope>NUCLEOTIDE SEQUENCE [LARGE SCALE GENOMIC DNA]</scope>
    <source>
        <strain evidence="4 5">cv. Gransden 2004</strain>
    </source>
</reference>
<evidence type="ECO:0000256" key="1">
    <source>
        <dbReference type="SAM" id="Coils"/>
    </source>
</evidence>
<dbReference type="FunCoup" id="A9T981">
    <property type="interactions" value="866"/>
</dbReference>
<feature type="coiled-coil region" evidence="1">
    <location>
        <begin position="355"/>
        <end position="396"/>
    </location>
</feature>
<dbReference type="EnsemblPlants" id="Pp3c20_4070V3.3">
    <property type="protein sequence ID" value="Pp3c20_4070V3.3"/>
    <property type="gene ID" value="Pp3c20_4070"/>
</dbReference>
<dbReference type="EnsemblPlants" id="Pp3c20_4070V3.5">
    <property type="protein sequence ID" value="Pp3c20_4070V3.5"/>
    <property type="gene ID" value="Pp3c20_4070"/>
</dbReference>
<dbReference type="RefSeq" id="XP_024357114.1">
    <property type="nucleotide sequence ID" value="XM_024501346.2"/>
</dbReference>
<evidence type="ECO:0000313" key="3">
    <source>
        <dbReference type="EMBL" id="PNR32745.1"/>
    </source>
</evidence>
<dbReference type="EnsemblPlants" id="Pp3c20_4070V3.1">
    <property type="protein sequence ID" value="Pp3c20_4070V3.1"/>
    <property type="gene ID" value="Pp3c20_4070"/>
</dbReference>
<dbReference type="AlphaFoldDB" id="A9T981"/>
<dbReference type="Proteomes" id="UP000006727">
    <property type="component" value="Chromosome 20"/>
</dbReference>
<dbReference type="KEGG" id="ppp:112273031"/>
<dbReference type="Gramene" id="Pp3c20_4070V3.5">
    <property type="protein sequence ID" value="Pp3c20_4070V3.5"/>
    <property type="gene ID" value="Pp3c20_4070"/>
</dbReference>
<dbReference type="PaxDb" id="3218-PP1S187_74V6.1"/>
<keyword evidence="1" id="KW-0175">Coiled coil</keyword>
<accession>A9T981</accession>
<name>A9T981_PHYPA</name>
<dbReference type="EMBL" id="ABEU02000020">
    <property type="protein sequence ID" value="PNR32745.1"/>
    <property type="molecule type" value="Genomic_DNA"/>
</dbReference>
<sequence>MATWGSSKTSQKKPPAGPNSKSDRRVDKCEVFYLSLSHKLDALEQAIQPKWLTLEWVSLAVDFMRSTFSDMMILFEEVRALMPDVKKTHEHWIEEYMVESMKLLDVCNVLKPAVSRFEHFMMCVQLVVQTIQRCGAGIHECASNKGLIAALQSCESELNQLVQIPPLAADNSSFLTTQMTDFRVKSSADGPMRQMSIAIGEKVSLDDINAASVQPPPTRNGSYKSGRGTVALSLVMRATQETTDFVTSVLIWALKREPSSHPASTMWQQNLEVFRGDEALWSPSFRRLQERLRKVLFEILREERSGTRRNNRQIAFEELKLAELCVTDLRLEIEELAARERDGEEPSTQVLESLAQQQMQLLDKLQVRLEKVSTQVNQLFDELVQARKKLLDAAQRPGTIHRAQTF</sequence>
<dbReference type="EnsemblPlants" id="Pp3c20_4070V3.4">
    <property type="protein sequence ID" value="Pp3c20_4070V3.4"/>
    <property type="gene ID" value="Pp3c20_4070"/>
</dbReference>
<dbReference type="Gramene" id="Pp3c20_4070V3.1">
    <property type="protein sequence ID" value="Pp3c20_4070V3.1"/>
    <property type="gene ID" value="Pp3c20_4070"/>
</dbReference>
<dbReference type="GeneID" id="112273031"/>
<evidence type="ECO:0000256" key="2">
    <source>
        <dbReference type="SAM" id="MobiDB-lite"/>
    </source>
</evidence>
<evidence type="ECO:0000313" key="5">
    <source>
        <dbReference type="Proteomes" id="UP000006727"/>
    </source>
</evidence>
<dbReference type="RefSeq" id="XP_073385256.1">
    <property type="nucleotide sequence ID" value="XM_073529155.1"/>
</dbReference>
<dbReference type="Gramene" id="Pp3c20_4070V3.2">
    <property type="protein sequence ID" value="Pp3c20_4070V3.2"/>
    <property type="gene ID" value="Pp3c20_4070"/>
</dbReference>
<dbReference type="RefSeq" id="XP_024357116.1">
    <property type="nucleotide sequence ID" value="XM_024501348.2"/>
</dbReference>
<dbReference type="Gramene" id="Pp3c20_4070V3.4">
    <property type="protein sequence ID" value="Pp3c20_4070V3.4"/>
    <property type="gene ID" value="Pp3c20_4070"/>
</dbReference>
<organism evidence="3">
    <name type="scientific">Physcomitrium patens</name>
    <name type="common">Spreading-leaved earth moss</name>
    <name type="synonym">Physcomitrella patens</name>
    <dbReference type="NCBI Taxonomy" id="3218"/>
    <lineage>
        <taxon>Eukaryota</taxon>
        <taxon>Viridiplantae</taxon>
        <taxon>Streptophyta</taxon>
        <taxon>Embryophyta</taxon>
        <taxon>Bryophyta</taxon>
        <taxon>Bryophytina</taxon>
        <taxon>Bryopsida</taxon>
        <taxon>Funariidae</taxon>
        <taxon>Funariales</taxon>
        <taxon>Funariaceae</taxon>
        <taxon>Physcomitrium</taxon>
    </lineage>
</organism>
<dbReference type="OrthoDB" id="1917859at2759"/>
<proteinExistence type="predicted"/>
<dbReference type="EnsemblPlants" id="Pp3c20_4070V3.2">
    <property type="protein sequence ID" value="Pp3c20_4070V3.2"/>
    <property type="gene ID" value="Pp3c20_4070"/>
</dbReference>
<dbReference type="RefSeq" id="XP_024357117.1">
    <property type="nucleotide sequence ID" value="XM_024501349.2"/>
</dbReference>
<gene>
    <name evidence="4" type="primary">LOC112273031</name>
    <name evidence="3" type="ORF">PHYPA_024687</name>
</gene>
<keyword evidence="5" id="KW-1185">Reference proteome</keyword>
<reference evidence="4" key="3">
    <citation type="submission" date="2020-12" db="UniProtKB">
        <authorList>
            <consortium name="EnsemblPlants"/>
        </authorList>
    </citation>
    <scope>IDENTIFICATION</scope>
</reference>
<dbReference type="HOGENOM" id="CLU_678619_0_0_1"/>
<dbReference type="Gramene" id="Pp3c20_4070V3.3">
    <property type="protein sequence ID" value="Pp3c20_4070V3.3"/>
    <property type="gene ID" value="Pp3c20_4070"/>
</dbReference>
<feature type="region of interest" description="Disordered" evidence="2">
    <location>
        <begin position="1"/>
        <end position="23"/>
    </location>
</feature>